<accession>A0A0E9VRH3</accession>
<proteinExistence type="predicted"/>
<dbReference type="EMBL" id="GBXM01028617">
    <property type="protein sequence ID" value="JAH79960.1"/>
    <property type="molecule type" value="Transcribed_RNA"/>
</dbReference>
<sequence>MKCRMFNGTVRVENTTASTCSSTINS</sequence>
<reference evidence="1" key="2">
    <citation type="journal article" date="2015" name="Fish Shellfish Immunol.">
        <title>Early steps in the European eel (Anguilla anguilla)-Vibrio vulnificus interaction in the gills: Role of the RtxA13 toxin.</title>
        <authorList>
            <person name="Callol A."/>
            <person name="Pajuelo D."/>
            <person name="Ebbesson L."/>
            <person name="Teles M."/>
            <person name="MacKenzie S."/>
            <person name="Amaro C."/>
        </authorList>
    </citation>
    <scope>NUCLEOTIDE SEQUENCE</scope>
</reference>
<name>A0A0E9VRH3_ANGAN</name>
<protein>
    <submittedName>
        <fullName evidence="1">Uncharacterized protein</fullName>
    </submittedName>
</protein>
<evidence type="ECO:0000313" key="1">
    <source>
        <dbReference type="EMBL" id="JAH79960.1"/>
    </source>
</evidence>
<dbReference type="AlphaFoldDB" id="A0A0E9VRH3"/>
<reference evidence="1" key="1">
    <citation type="submission" date="2014-11" db="EMBL/GenBank/DDBJ databases">
        <authorList>
            <person name="Amaro Gonzalez C."/>
        </authorList>
    </citation>
    <scope>NUCLEOTIDE SEQUENCE</scope>
</reference>
<organism evidence="1">
    <name type="scientific">Anguilla anguilla</name>
    <name type="common">European freshwater eel</name>
    <name type="synonym">Muraena anguilla</name>
    <dbReference type="NCBI Taxonomy" id="7936"/>
    <lineage>
        <taxon>Eukaryota</taxon>
        <taxon>Metazoa</taxon>
        <taxon>Chordata</taxon>
        <taxon>Craniata</taxon>
        <taxon>Vertebrata</taxon>
        <taxon>Euteleostomi</taxon>
        <taxon>Actinopterygii</taxon>
        <taxon>Neopterygii</taxon>
        <taxon>Teleostei</taxon>
        <taxon>Anguilliformes</taxon>
        <taxon>Anguillidae</taxon>
        <taxon>Anguilla</taxon>
    </lineage>
</organism>